<keyword evidence="1" id="KW-0040">ANK repeat</keyword>
<dbReference type="SUPFAM" id="SSF48403">
    <property type="entry name" value="Ankyrin repeat"/>
    <property type="match status" value="1"/>
</dbReference>
<evidence type="ECO:0000256" key="1">
    <source>
        <dbReference type="PROSITE-ProRule" id="PRU00023"/>
    </source>
</evidence>
<dbReference type="PANTHER" id="PTHR46224:SF37">
    <property type="entry name" value="OS12G0600100 PROTEIN"/>
    <property type="match status" value="1"/>
</dbReference>
<dbReference type="AlphaFoldDB" id="A0A5J9UTV1"/>
<dbReference type="Gene3D" id="1.25.40.20">
    <property type="entry name" value="Ankyrin repeat-containing domain"/>
    <property type="match status" value="3"/>
</dbReference>
<comment type="caution">
    <text evidence="4">The sequence shown here is derived from an EMBL/GenBank/DDBJ whole genome shotgun (WGS) entry which is preliminary data.</text>
</comment>
<dbReference type="Gene3D" id="1.25.40.10">
    <property type="entry name" value="Tetratricopeptide repeat domain"/>
    <property type="match status" value="1"/>
</dbReference>
<sequence>GLGNGREQASSKTSRKTSSKTDQLSFWLLPPPQANAMDAAALSEVALQAAADGNLRLLKKASKQLDLRGVKNAGGKNLLHVASTKGRLDICRFLIEDTEGPGLDVNSRSATNGHTPVLVAASEGHLPVLRYLLTRGGDPAMPGVGGLTPLHVAALNGHCDAVKLLLSKGAPVDPLANNITPLHFALAGDHHQAVAILLDHGANAGADVNFTTPYGQTALNEMVDACLPDIAELKEARDDPNYPDKVALDDNLANIVKFLLEAGADANIPNEDAVSVELEERLRNSKSKGKEAFTKEDYLAAVYFYGKAIAIDPLDATLFSNRSVSYLRMGKGQDALVDAARCRMMRPRWAKAWYRQGAALSLLKGGHASYGKI</sequence>
<dbReference type="SUPFAM" id="SSF48452">
    <property type="entry name" value="TPR-like"/>
    <property type="match status" value="1"/>
</dbReference>
<keyword evidence="5" id="KW-1185">Reference proteome</keyword>
<dbReference type="PRINTS" id="PR01415">
    <property type="entry name" value="ANKYRIN"/>
</dbReference>
<dbReference type="InterPro" id="IPR036770">
    <property type="entry name" value="Ankyrin_rpt-contain_sf"/>
</dbReference>
<name>A0A5J9UTV1_9POAL</name>
<dbReference type="SMART" id="SM00248">
    <property type="entry name" value="ANK"/>
    <property type="match status" value="5"/>
</dbReference>
<dbReference type="PROSITE" id="PS50088">
    <property type="entry name" value="ANK_REPEAT"/>
    <property type="match status" value="3"/>
</dbReference>
<dbReference type="Pfam" id="PF25575">
    <property type="entry name" value="TPR_BSK1_C"/>
    <property type="match status" value="1"/>
</dbReference>
<dbReference type="InterPro" id="IPR058209">
    <property type="entry name" value="TPR_BSK1_C"/>
</dbReference>
<dbReference type="PROSITE" id="PS50297">
    <property type="entry name" value="ANK_REP_REGION"/>
    <property type="match status" value="3"/>
</dbReference>
<evidence type="ECO:0000313" key="4">
    <source>
        <dbReference type="EMBL" id="TVU27272.1"/>
    </source>
</evidence>
<evidence type="ECO:0000259" key="3">
    <source>
        <dbReference type="Pfam" id="PF25575"/>
    </source>
</evidence>
<gene>
    <name evidence="4" type="ORF">EJB05_29872</name>
</gene>
<dbReference type="EMBL" id="RWGY01000013">
    <property type="protein sequence ID" value="TVU27272.1"/>
    <property type="molecule type" value="Genomic_DNA"/>
</dbReference>
<dbReference type="Proteomes" id="UP000324897">
    <property type="component" value="Chromosome 2"/>
</dbReference>
<feature type="repeat" description="ANK" evidence="1">
    <location>
        <begin position="177"/>
        <end position="209"/>
    </location>
</feature>
<reference evidence="4 5" key="1">
    <citation type="journal article" date="2019" name="Sci. Rep.">
        <title>A high-quality genome of Eragrostis curvula grass provides insights into Poaceae evolution and supports new strategies to enhance forage quality.</title>
        <authorList>
            <person name="Carballo J."/>
            <person name="Santos B.A.C.M."/>
            <person name="Zappacosta D."/>
            <person name="Garbus I."/>
            <person name="Selva J.P."/>
            <person name="Gallo C.A."/>
            <person name="Diaz A."/>
            <person name="Albertini E."/>
            <person name="Caccamo M."/>
            <person name="Echenique V."/>
        </authorList>
    </citation>
    <scope>NUCLEOTIDE SEQUENCE [LARGE SCALE GENOMIC DNA]</scope>
    <source>
        <strain evidence="5">cv. Victoria</strain>
        <tissue evidence="4">Leaf</tissue>
    </source>
</reference>
<dbReference type="Pfam" id="PF12796">
    <property type="entry name" value="Ank_2"/>
    <property type="match status" value="1"/>
</dbReference>
<feature type="region of interest" description="Disordered" evidence="2">
    <location>
        <begin position="1"/>
        <end position="24"/>
    </location>
</feature>
<dbReference type="InterPro" id="IPR002110">
    <property type="entry name" value="Ankyrin_rpt"/>
</dbReference>
<proteinExistence type="predicted"/>
<dbReference type="OrthoDB" id="20872at2759"/>
<feature type="repeat" description="ANK" evidence="1">
    <location>
        <begin position="145"/>
        <end position="177"/>
    </location>
</feature>
<dbReference type="Pfam" id="PF00023">
    <property type="entry name" value="Ank"/>
    <property type="match status" value="1"/>
</dbReference>
<accession>A0A5J9UTV1</accession>
<dbReference type="Gramene" id="TVU27272">
    <property type="protein sequence ID" value="TVU27272"/>
    <property type="gene ID" value="EJB05_29872"/>
</dbReference>
<dbReference type="InterPro" id="IPR051616">
    <property type="entry name" value="Cul2-RING_E3_ligase_SR"/>
</dbReference>
<feature type="domain" description="Serine/threonine-protein kinase BSK1-like TPR repeats" evidence="3">
    <location>
        <begin position="282"/>
        <end position="356"/>
    </location>
</feature>
<evidence type="ECO:0000256" key="2">
    <source>
        <dbReference type="SAM" id="MobiDB-lite"/>
    </source>
</evidence>
<evidence type="ECO:0000313" key="5">
    <source>
        <dbReference type="Proteomes" id="UP000324897"/>
    </source>
</evidence>
<dbReference type="PANTHER" id="PTHR46224">
    <property type="entry name" value="ANKYRIN REPEAT FAMILY PROTEIN"/>
    <property type="match status" value="1"/>
</dbReference>
<feature type="repeat" description="ANK" evidence="1">
    <location>
        <begin position="112"/>
        <end position="138"/>
    </location>
</feature>
<feature type="non-terminal residue" evidence="4">
    <location>
        <position position="1"/>
    </location>
</feature>
<dbReference type="InterPro" id="IPR011990">
    <property type="entry name" value="TPR-like_helical_dom_sf"/>
</dbReference>
<organism evidence="4 5">
    <name type="scientific">Eragrostis curvula</name>
    <name type="common">weeping love grass</name>
    <dbReference type="NCBI Taxonomy" id="38414"/>
    <lineage>
        <taxon>Eukaryota</taxon>
        <taxon>Viridiplantae</taxon>
        <taxon>Streptophyta</taxon>
        <taxon>Embryophyta</taxon>
        <taxon>Tracheophyta</taxon>
        <taxon>Spermatophyta</taxon>
        <taxon>Magnoliopsida</taxon>
        <taxon>Liliopsida</taxon>
        <taxon>Poales</taxon>
        <taxon>Poaceae</taxon>
        <taxon>PACMAD clade</taxon>
        <taxon>Chloridoideae</taxon>
        <taxon>Eragrostideae</taxon>
        <taxon>Eragrostidinae</taxon>
        <taxon>Eragrostis</taxon>
    </lineage>
</organism>
<protein>
    <recommendedName>
        <fullName evidence="3">Serine/threonine-protein kinase BSK1-like TPR repeats domain-containing protein</fullName>
    </recommendedName>
</protein>